<dbReference type="SUPFAM" id="SSF103473">
    <property type="entry name" value="MFS general substrate transporter"/>
    <property type="match status" value="1"/>
</dbReference>
<comment type="caution">
    <text evidence="10">The sequence shown here is derived from an EMBL/GenBank/DDBJ whole genome shotgun (WGS) entry which is preliminary data.</text>
</comment>
<dbReference type="PANTHER" id="PTHR48021:SF46">
    <property type="entry name" value="MAJOR FACILITATOR SUPERFAMILY (MFS) PROFILE DOMAIN-CONTAINING PROTEIN"/>
    <property type="match status" value="1"/>
</dbReference>
<feature type="transmembrane region" description="Helical" evidence="8">
    <location>
        <begin position="49"/>
        <end position="67"/>
    </location>
</feature>
<comment type="subcellular location">
    <subcellularLocation>
        <location evidence="1">Cell membrane</location>
        <topology evidence="1">Multi-pass membrane protein</topology>
    </subcellularLocation>
</comment>
<dbReference type="InParanoid" id="A0A5N4AN66"/>
<dbReference type="InterPro" id="IPR050549">
    <property type="entry name" value="MFS_Trehalose_Transporter"/>
</dbReference>
<dbReference type="AlphaFoldDB" id="A0A5N4AN66"/>
<feature type="transmembrane region" description="Helical" evidence="8">
    <location>
        <begin position="411"/>
        <end position="430"/>
    </location>
</feature>
<keyword evidence="5 8" id="KW-0812">Transmembrane</keyword>
<feature type="transmembrane region" description="Helical" evidence="8">
    <location>
        <begin position="79"/>
        <end position="97"/>
    </location>
</feature>
<keyword evidence="3" id="KW-1003">Cell membrane</keyword>
<dbReference type="GO" id="GO:0005886">
    <property type="term" value="C:plasma membrane"/>
    <property type="evidence" value="ECO:0007669"/>
    <property type="project" value="UniProtKB-SubCell"/>
</dbReference>
<dbReference type="PROSITE" id="PS00217">
    <property type="entry name" value="SUGAR_TRANSPORT_2"/>
    <property type="match status" value="1"/>
</dbReference>
<dbReference type="PROSITE" id="PS50850">
    <property type="entry name" value="MFS"/>
    <property type="match status" value="1"/>
</dbReference>
<dbReference type="InterPro" id="IPR005828">
    <property type="entry name" value="MFS_sugar_transport-like"/>
</dbReference>
<feature type="transmembrane region" description="Helical" evidence="8">
    <location>
        <begin position="284"/>
        <end position="301"/>
    </location>
</feature>
<feature type="transmembrane region" description="Helical" evidence="8">
    <location>
        <begin position="103"/>
        <end position="124"/>
    </location>
</feature>
<dbReference type="Proteomes" id="UP000327044">
    <property type="component" value="Unassembled WGS sequence"/>
</dbReference>
<feature type="transmembrane region" description="Helical" evidence="8">
    <location>
        <begin position="136"/>
        <end position="155"/>
    </location>
</feature>
<feature type="transmembrane region" description="Helical" evidence="8">
    <location>
        <begin position="7"/>
        <end position="27"/>
    </location>
</feature>
<feature type="transmembrane region" description="Helical" evidence="8">
    <location>
        <begin position="342"/>
        <end position="359"/>
    </location>
</feature>
<evidence type="ECO:0000256" key="7">
    <source>
        <dbReference type="ARBA" id="ARBA00023136"/>
    </source>
</evidence>
<keyword evidence="11" id="KW-1185">Reference proteome</keyword>
<sequence>MIAHYAHYIQCALGSLLTICCGFNYAWTSPYLPILLSEDSPISMSAEESSWIGTIYLLGGLCGSLLLSAVGHLIGRKTILIWTCLPVCASLALIAFAKTLFQLLIGRIIAGVSLGLAFSTLQIYLSEITDREVRGLLCSTVSVMTYVGMMVVNVIGTYMSIKISSLVCLTVPVLIFIGFISMPEPPNYLLMKGRREEARQCLVSLKGSDQVDHNLHAIIKVIDQERLNKTPFTSMFKKIHRRKLLTLLGLRVAQQFSGATAFNLYTQTVLQEAGDSISPLRGTVILYTTQIVFSGISSLLVDKLGRRPLLITSALGTICVLLAGGSFFFVRDVVEMDTSHASYMPALILITFMLSYGLGLQTLPNFSATKLFPTNLKPYACTLGDVVFYTFGVIVSEYFQFTKDNFGMFVPFWSFAICCSIGLVIVVIFMPETKNKTLEDIQIELNH</sequence>
<feature type="transmembrane region" description="Helical" evidence="8">
    <location>
        <begin position="244"/>
        <end position="264"/>
    </location>
</feature>
<name>A0A5N4AN66_PHOPY</name>
<dbReference type="Gene3D" id="1.20.1250.20">
    <property type="entry name" value="MFS general substrate transporter like domains"/>
    <property type="match status" value="1"/>
</dbReference>
<keyword evidence="7 8" id="KW-0472">Membrane</keyword>
<evidence type="ECO:0000313" key="10">
    <source>
        <dbReference type="EMBL" id="KAB0798767.1"/>
    </source>
</evidence>
<evidence type="ECO:0000256" key="4">
    <source>
        <dbReference type="ARBA" id="ARBA00022597"/>
    </source>
</evidence>
<dbReference type="EMBL" id="VVIM01000005">
    <property type="protein sequence ID" value="KAB0798767.1"/>
    <property type="molecule type" value="Genomic_DNA"/>
</dbReference>
<gene>
    <name evidence="10" type="ORF">PPYR_06647</name>
</gene>
<evidence type="ECO:0000256" key="3">
    <source>
        <dbReference type="ARBA" id="ARBA00022475"/>
    </source>
</evidence>
<organism evidence="10 11">
    <name type="scientific">Photinus pyralis</name>
    <name type="common">Common eastern firefly</name>
    <name type="synonym">Lampyris pyralis</name>
    <dbReference type="NCBI Taxonomy" id="7054"/>
    <lineage>
        <taxon>Eukaryota</taxon>
        <taxon>Metazoa</taxon>
        <taxon>Ecdysozoa</taxon>
        <taxon>Arthropoda</taxon>
        <taxon>Hexapoda</taxon>
        <taxon>Insecta</taxon>
        <taxon>Pterygota</taxon>
        <taxon>Neoptera</taxon>
        <taxon>Endopterygota</taxon>
        <taxon>Coleoptera</taxon>
        <taxon>Polyphaga</taxon>
        <taxon>Elateriformia</taxon>
        <taxon>Elateroidea</taxon>
        <taxon>Lampyridae</taxon>
        <taxon>Lampyrinae</taxon>
        <taxon>Photinus</taxon>
    </lineage>
</organism>
<dbReference type="Pfam" id="PF00083">
    <property type="entry name" value="Sugar_tr"/>
    <property type="match status" value="1"/>
</dbReference>
<dbReference type="PANTHER" id="PTHR48021">
    <property type="match status" value="1"/>
</dbReference>
<dbReference type="GO" id="GO:0022857">
    <property type="term" value="F:transmembrane transporter activity"/>
    <property type="evidence" value="ECO:0007669"/>
    <property type="project" value="InterPro"/>
</dbReference>
<evidence type="ECO:0000256" key="5">
    <source>
        <dbReference type="ARBA" id="ARBA00022692"/>
    </source>
</evidence>
<feature type="transmembrane region" description="Helical" evidence="8">
    <location>
        <begin position="308"/>
        <end position="330"/>
    </location>
</feature>
<evidence type="ECO:0000259" key="9">
    <source>
        <dbReference type="PROSITE" id="PS50850"/>
    </source>
</evidence>
<accession>A0A5N4AN66</accession>
<keyword evidence="2" id="KW-0813">Transport</keyword>
<keyword evidence="6 8" id="KW-1133">Transmembrane helix</keyword>
<dbReference type="PROSITE" id="PS00216">
    <property type="entry name" value="SUGAR_TRANSPORT_1"/>
    <property type="match status" value="1"/>
</dbReference>
<dbReference type="FunFam" id="1.20.1250.20:FF:000218">
    <property type="entry name" value="facilitated trehalose transporter Tret1"/>
    <property type="match status" value="1"/>
</dbReference>
<evidence type="ECO:0000256" key="6">
    <source>
        <dbReference type="ARBA" id="ARBA00022989"/>
    </source>
</evidence>
<dbReference type="InterPro" id="IPR036259">
    <property type="entry name" value="MFS_trans_sf"/>
</dbReference>
<evidence type="ECO:0000256" key="1">
    <source>
        <dbReference type="ARBA" id="ARBA00004651"/>
    </source>
</evidence>
<dbReference type="InterPro" id="IPR020846">
    <property type="entry name" value="MFS_dom"/>
</dbReference>
<reference evidence="10 11" key="1">
    <citation type="journal article" date="2018" name="Elife">
        <title>Firefly genomes illuminate parallel origins of bioluminescence in beetles.</title>
        <authorList>
            <person name="Fallon T.R."/>
            <person name="Lower S.E."/>
            <person name="Chang C.H."/>
            <person name="Bessho-Uehara M."/>
            <person name="Martin G.J."/>
            <person name="Bewick A.J."/>
            <person name="Behringer M."/>
            <person name="Debat H.J."/>
            <person name="Wong I."/>
            <person name="Day J.C."/>
            <person name="Suvorov A."/>
            <person name="Silva C.J."/>
            <person name="Stanger-Hall K.F."/>
            <person name="Hall D.W."/>
            <person name="Schmitz R.J."/>
            <person name="Nelson D.R."/>
            <person name="Lewis S.M."/>
            <person name="Shigenobu S."/>
            <person name="Bybee S.M."/>
            <person name="Larracuente A.M."/>
            <person name="Oba Y."/>
            <person name="Weng J.K."/>
        </authorList>
    </citation>
    <scope>NUCLEOTIDE SEQUENCE [LARGE SCALE GENOMIC DNA]</scope>
    <source>
        <strain evidence="10">1611_PpyrPB1</strain>
        <tissue evidence="10">Whole body</tissue>
    </source>
</reference>
<evidence type="ECO:0000313" key="11">
    <source>
        <dbReference type="Proteomes" id="UP000327044"/>
    </source>
</evidence>
<feature type="domain" description="Major facilitator superfamily (MFS) profile" evidence="9">
    <location>
        <begin position="1"/>
        <end position="434"/>
    </location>
</feature>
<keyword evidence="4" id="KW-0762">Sugar transport</keyword>
<proteinExistence type="predicted"/>
<evidence type="ECO:0000256" key="8">
    <source>
        <dbReference type="SAM" id="Phobius"/>
    </source>
</evidence>
<feature type="transmembrane region" description="Helical" evidence="8">
    <location>
        <begin position="161"/>
        <end position="182"/>
    </location>
</feature>
<protein>
    <recommendedName>
        <fullName evidence="9">Major facilitator superfamily (MFS) profile domain-containing protein</fullName>
    </recommendedName>
</protein>
<dbReference type="InterPro" id="IPR005829">
    <property type="entry name" value="Sugar_transporter_CS"/>
</dbReference>
<feature type="transmembrane region" description="Helical" evidence="8">
    <location>
        <begin position="379"/>
        <end position="399"/>
    </location>
</feature>
<evidence type="ECO:0000256" key="2">
    <source>
        <dbReference type="ARBA" id="ARBA00022448"/>
    </source>
</evidence>